<organism evidence="3 4">
    <name type="scientific">Dethiosulfatibacter aminovorans DSM 17477</name>
    <dbReference type="NCBI Taxonomy" id="1121476"/>
    <lineage>
        <taxon>Bacteria</taxon>
        <taxon>Bacillati</taxon>
        <taxon>Bacillota</taxon>
        <taxon>Tissierellia</taxon>
        <taxon>Dethiosulfatibacter</taxon>
    </lineage>
</organism>
<dbReference type="InterPro" id="IPR036526">
    <property type="entry name" value="C-N_Hydrolase_sf"/>
</dbReference>
<dbReference type="RefSeq" id="WP_073050952.1">
    <property type="nucleotide sequence ID" value="NZ_FQZL01000047.1"/>
</dbReference>
<dbReference type="OrthoDB" id="9811121at2"/>
<name>A0A1M6MQ69_9FIRM</name>
<keyword evidence="3" id="KW-0378">Hydrolase</keyword>
<feature type="domain" description="CN hydrolase" evidence="2">
    <location>
        <begin position="5"/>
        <end position="243"/>
    </location>
</feature>
<dbReference type="GO" id="GO:0016787">
    <property type="term" value="F:hydrolase activity"/>
    <property type="evidence" value="ECO:0007669"/>
    <property type="project" value="UniProtKB-KW"/>
</dbReference>
<reference evidence="3 4" key="1">
    <citation type="submission" date="2016-11" db="EMBL/GenBank/DDBJ databases">
        <authorList>
            <person name="Jaros S."/>
            <person name="Januszkiewicz K."/>
            <person name="Wedrychowicz H."/>
        </authorList>
    </citation>
    <scope>NUCLEOTIDE SEQUENCE [LARGE SCALE GENOMIC DNA]</scope>
    <source>
        <strain evidence="3 4">DSM 17477</strain>
    </source>
</reference>
<dbReference type="EMBL" id="FQZL01000047">
    <property type="protein sequence ID" value="SHJ85621.1"/>
    <property type="molecule type" value="Genomic_DNA"/>
</dbReference>
<dbReference type="Pfam" id="PF00795">
    <property type="entry name" value="CN_hydrolase"/>
    <property type="match status" value="1"/>
</dbReference>
<dbReference type="STRING" id="1121476.SAMN02745751_03549"/>
<evidence type="ECO:0000259" key="2">
    <source>
        <dbReference type="PROSITE" id="PS50263"/>
    </source>
</evidence>
<proteinExistence type="inferred from homology"/>
<evidence type="ECO:0000313" key="3">
    <source>
        <dbReference type="EMBL" id="SHJ85621.1"/>
    </source>
</evidence>
<evidence type="ECO:0000313" key="4">
    <source>
        <dbReference type="Proteomes" id="UP000184052"/>
    </source>
</evidence>
<accession>A0A1M6MQ69</accession>
<dbReference type="SUPFAM" id="SSF56317">
    <property type="entry name" value="Carbon-nitrogen hydrolase"/>
    <property type="match status" value="1"/>
</dbReference>
<evidence type="ECO:0000256" key="1">
    <source>
        <dbReference type="ARBA" id="ARBA00010613"/>
    </source>
</evidence>
<dbReference type="InterPro" id="IPR003010">
    <property type="entry name" value="C-N_Hydrolase"/>
</dbReference>
<keyword evidence="4" id="KW-1185">Reference proteome</keyword>
<protein>
    <submittedName>
        <fullName evidence="3">Predicted amidohydrolase</fullName>
    </submittedName>
</protein>
<gene>
    <name evidence="3" type="ORF">SAMN02745751_03549</name>
</gene>
<sequence length="307" mass="34552">MANYLNVGIIQMPISSDVSKNLEHIKKKVDEMMSRYVTPELILGVEFGISLEYAEEIPGDITNYLSGIAKQYGICFIPGTMAEKSSDLEEGEFYNTCPVFGPDGSLLKAYRKKVPFKPGEPSSPSMDDDYCIFEIEEKNIKVGILICYDHFFPEIPRKLALMGAEIMLCPSSDSMEFKYIPEILPRARALENECFFIWTSDAKSELAGFNSCGSSVIIDPTGNVMHKCSEIPMTYVITLDIDAVKHKREYGADQHLNSLRRFNIKFPSIDSINDYPVYQGMGSLTYNPKEYKDKVREVGMGTIGKVK</sequence>
<dbReference type="AlphaFoldDB" id="A0A1M6MQ69"/>
<dbReference type="PANTHER" id="PTHR23088:SF27">
    <property type="entry name" value="DEAMINATED GLUTATHIONE AMIDASE"/>
    <property type="match status" value="1"/>
</dbReference>
<dbReference type="PANTHER" id="PTHR23088">
    <property type="entry name" value="NITRILASE-RELATED"/>
    <property type="match status" value="1"/>
</dbReference>
<dbReference type="PROSITE" id="PS50263">
    <property type="entry name" value="CN_HYDROLASE"/>
    <property type="match status" value="1"/>
</dbReference>
<dbReference type="CDD" id="cd07197">
    <property type="entry name" value="nitrilase"/>
    <property type="match status" value="1"/>
</dbReference>
<comment type="similarity">
    <text evidence="1">Belongs to the carbon-nitrogen hydrolase superfamily. NIT1/NIT2 family.</text>
</comment>
<dbReference type="Proteomes" id="UP000184052">
    <property type="component" value="Unassembled WGS sequence"/>
</dbReference>
<dbReference type="Gene3D" id="3.60.110.10">
    <property type="entry name" value="Carbon-nitrogen hydrolase"/>
    <property type="match status" value="1"/>
</dbReference>